<feature type="region of interest" description="Disordered" evidence="1">
    <location>
        <begin position="262"/>
        <end position="317"/>
    </location>
</feature>
<name>A0AAE1BXZ8_PETCI</name>
<dbReference type="Proteomes" id="UP001286313">
    <property type="component" value="Unassembled WGS sequence"/>
</dbReference>
<evidence type="ECO:0000313" key="2">
    <source>
        <dbReference type="EMBL" id="KAK3859025.1"/>
    </source>
</evidence>
<evidence type="ECO:0000256" key="1">
    <source>
        <dbReference type="SAM" id="MobiDB-lite"/>
    </source>
</evidence>
<feature type="compositionally biased region" description="Polar residues" evidence="1">
    <location>
        <begin position="383"/>
        <end position="395"/>
    </location>
</feature>
<feature type="region of interest" description="Disordered" evidence="1">
    <location>
        <begin position="145"/>
        <end position="190"/>
    </location>
</feature>
<organism evidence="2 3">
    <name type="scientific">Petrolisthes cinctipes</name>
    <name type="common">Flat porcelain crab</name>
    <dbReference type="NCBI Taxonomy" id="88211"/>
    <lineage>
        <taxon>Eukaryota</taxon>
        <taxon>Metazoa</taxon>
        <taxon>Ecdysozoa</taxon>
        <taxon>Arthropoda</taxon>
        <taxon>Crustacea</taxon>
        <taxon>Multicrustacea</taxon>
        <taxon>Malacostraca</taxon>
        <taxon>Eumalacostraca</taxon>
        <taxon>Eucarida</taxon>
        <taxon>Decapoda</taxon>
        <taxon>Pleocyemata</taxon>
        <taxon>Anomura</taxon>
        <taxon>Galatheoidea</taxon>
        <taxon>Porcellanidae</taxon>
        <taxon>Petrolisthes</taxon>
    </lineage>
</organism>
<evidence type="ECO:0000313" key="3">
    <source>
        <dbReference type="Proteomes" id="UP001286313"/>
    </source>
</evidence>
<gene>
    <name evidence="2" type="ORF">Pcinc_034825</name>
</gene>
<protein>
    <submittedName>
        <fullName evidence="2">Uncharacterized protein</fullName>
    </submittedName>
</protein>
<dbReference type="EMBL" id="JAWQEG010005139">
    <property type="protein sequence ID" value="KAK3859025.1"/>
    <property type="molecule type" value="Genomic_DNA"/>
</dbReference>
<feature type="compositionally biased region" description="Low complexity" evidence="1">
    <location>
        <begin position="228"/>
        <end position="244"/>
    </location>
</feature>
<reference evidence="2" key="1">
    <citation type="submission" date="2023-10" db="EMBL/GenBank/DDBJ databases">
        <title>Genome assemblies of two species of porcelain crab, Petrolisthes cinctipes and Petrolisthes manimaculis (Anomura: Porcellanidae).</title>
        <authorList>
            <person name="Angst P."/>
        </authorList>
    </citation>
    <scope>NUCLEOTIDE SEQUENCE</scope>
    <source>
        <strain evidence="2">PB745_01</strain>
        <tissue evidence="2">Gill</tissue>
    </source>
</reference>
<feature type="compositionally biased region" description="Acidic residues" evidence="1">
    <location>
        <begin position="396"/>
        <end position="407"/>
    </location>
</feature>
<comment type="caution">
    <text evidence="2">The sequence shown here is derived from an EMBL/GenBank/DDBJ whole genome shotgun (WGS) entry which is preliminary data.</text>
</comment>
<keyword evidence="3" id="KW-1185">Reference proteome</keyword>
<dbReference type="AlphaFoldDB" id="A0AAE1BXZ8"/>
<feature type="compositionally biased region" description="Low complexity" evidence="1">
    <location>
        <begin position="262"/>
        <end position="276"/>
    </location>
</feature>
<accession>A0AAE1BXZ8</accession>
<feature type="region of interest" description="Disordered" evidence="1">
    <location>
        <begin position="222"/>
        <end position="244"/>
    </location>
</feature>
<proteinExistence type="predicted"/>
<feature type="compositionally biased region" description="Polar residues" evidence="1">
    <location>
        <begin position="149"/>
        <end position="175"/>
    </location>
</feature>
<feature type="region of interest" description="Disordered" evidence="1">
    <location>
        <begin position="349"/>
        <end position="407"/>
    </location>
</feature>
<sequence length="407" mass="43143">MSSGSYPGMAQPFSMTHPTSNMAAMRQDLYDRYGGGRGLVQEGVSRLSLLLGTAGGGSRGGLVQEVPNSALYEHLPPPPPPKLTGTHAPVPDIDAHLRVHAPKSDLDAHLRSQSYPHLTSHGSVSDIDAHLRSLAASPQGYSHLASLGAGSQTTSHHLRSLASNPQTSHQLRSLATSGSPQPHPSHQSHHHVYPYYSSYYHYYYGYADSGYGGNGGTAGNPSMEHGSRIASTHTPSSSSSASSYLQTASYPLEVDLQAAAGSEFGPESASSSASSGTIRRPTEADYPTSPNGNLQDYGLMSGLIPPGNPNDDTKHSLLYPSSLSSTLLPPTTSLPYTSVADYSQLEGDYSQGGLYDTPTASQEAHEYPTAPQEPLPTSHDEMTTTPHQEATQEPLSENEGDLIQETH</sequence>